<name>A0ABU8W015_9BURK</name>
<dbReference type="SUPFAM" id="SSF52266">
    <property type="entry name" value="SGNH hydrolase"/>
    <property type="match status" value="1"/>
</dbReference>
<evidence type="ECO:0000313" key="3">
    <source>
        <dbReference type="Proteomes" id="UP001363010"/>
    </source>
</evidence>
<protein>
    <submittedName>
        <fullName evidence="2">SGNH/GDSL hydrolase family protein</fullName>
        <ecNumber evidence="2">3.1.-.-</ecNumber>
    </submittedName>
</protein>
<dbReference type="InterPro" id="IPR036514">
    <property type="entry name" value="SGNH_hydro_sf"/>
</dbReference>
<feature type="domain" description="SGNH hydrolase-type esterase" evidence="1">
    <location>
        <begin position="33"/>
        <end position="246"/>
    </location>
</feature>
<dbReference type="RefSeq" id="WP_340364446.1">
    <property type="nucleotide sequence ID" value="NZ_JBBKZV010000008.1"/>
</dbReference>
<evidence type="ECO:0000313" key="2">
    <source>
        <dbReference type="EMBL" id="MEJ8823405.1"/>
    </source>
</evidence>
<proteinExistence type="predicted"/>
<dbReference type="EMBL" id="JBBKZV010000008">
    <property type="protein sequence ID" value="MEJ8823405.1"/>
    <property type="molecule type" value="Genomic_DNA"/>
</dbReference>
<dbReference type="Pfam" id="PF13472">
    <property type="entry name" value="Lipase_GDSL_2"/>
    <property type="match status" value="1"/>
</dbReference>
<dbReference type="InterPro" id="IPR013830">
    <property type="entry name" value="SGNH_hydro"/>
</dbReference>
<reference evidence="2 3" key="1">
    <citation type="submission" date="2024-03" db="EMBL/GenBank/DDBJ databases">
        <title>Novel species of the genus Variovorax.</title>
        <authorList>
            <person name="Liu Q."/>
            <person name="Xin Y.-H."/>
        </authorList>
    </citation>
    <scope>NUCLEOTIDE SEQUENCE [LARGE SCALE GENOMIC DNA]</scope>
    <source>
        <strain evidence="2 3">KACC 18501</strain>
    </source>
</reference>
<organism evidence="2 3">
    <name type="scientific">Variovorax humicola</name>
    <dbReference type="NCBI Taxonomy" id="1769758"/>
    <lineage>
        <taxon>Bacteria</taxon>
        <taxon>Pseudomonadati</taxon>
        <taxon>Pseudomonadota</taxon>
        <taxon>Betaproteobacteria</taxon>
        <taxon>Burkholderiales</taxon>
        <taxon>Comamonadaceae</taxon>
        <taxon>Variovorax</taxon>
    </lineage>
</organism>
<dbReference type="GO" id="GO:0016787">
    <property type="term" value="F:hydrolase activity"/>
    <property type="evidence" value="ECO:0007669"/>
    <property type="project" value="UniProtKB-KW"/>
</dbReference>
<dbReference type="Proteomes" id="UP001363010">
    <property type="component" value="Unassembled WGS sequence"/>
</dbReference>
<comment type="caution">
    <text evidence="2">The sequence shown here is derived from an EMBL/GenBank/DDBJ whole genome shotgun (WGS) entry which is preliminary data.</text>
</comment>
<accession>A0ABU8W015</accession>
<sequence>MRNVFWGVHSALQDNAFASVLMIGDSWWWYPIDNLATEVGALFQDEIFVVIGHNGAEASEWSQGMRKAINFGFDMYASGCKALMLSGGGNDVAGQDDFLRLLNANCSSATTVDQCFARIQPDAVITGIMNAYREVIVRFRAHNPNAAVVMHNYDNAWPTGKGFFGPGTWLKAPMDTAQVPDALRRDVFKSLVNKLHVAQVALAKEPGLGPGPLVAVQTSGELPEDPGPTDERWWANELHPTPKGFKRIATNRLQTPLDQFLVG</sequence>
<evidence type="ECO:0000259" key="1">
    <source>
        <dbReference type="Pfam" id="PF13472"/>
    </source>
</evidence>
<dbReference type="EC" id="3.1.-.-" evidence="2"/>
<gene>
    <name evidence="2" type="ORF">WKW80_15405</name>
</gene>
<keyword evidence="2" id="KW-0378">Hydrolase</keyword>
<dbReference type="Gene3D" id="3.40.50.1110">
    <property type="entry name" value="SGNH hydrolase"/>
    <property type="match status" value="1"/>
</dbReference>
<keyword evidence="3" id="KW-1185">Reference proteome</keyword>